<keyword evidence="3 4" id="KW-0408">Iron</keyword>
<dbReference type="EMBL" id="VJNB01000002">
    <property type="protein sequence ID" value="TSE20927.1"/>
    <property type="molecule type" value="Genomic_DNA"/>
</dbReference>
<keyword evidence="5" id="KW-0812">Transmembrane</keyword>
<evidence type="ECO:0000313" key="8">
    <source>
        <dbReference type="Proteomes" id="UP000315736"/>
    </source>
</evidence>
<feature type="domain" description="Cytochrome c" evidence="6">
    <location>
        <begin position="367"/>
        <end position="445"/>
    </location>
</feature>
<evidence type="ECO:0000256" key="1">
    <source>
        <dbReference type="ARBA" id="ARBA00022617"/>
    </source>
</evidence>
<evidence type="ECO:0000256" key="2">
    <source>
        <dbReference type="ARBA" id="ARBA00022723"/>
    </source>
</evidence>
<sequence>MEILGFYPTWYVPGIGTAWVMGIIGVIHVVASHTSVGASFLFALLETKAYRENKPQWMEFIKKYGMFLLVFSYIIGSITGPGIWYAITVASPRGVGGLIHNFVWVWAAEWVYFTVEVIGVYALVYLIGKVDAKTHLKLTWSFALASWATMLLIVGILSFMMWPGHDGWYLTGSTNDAFYNLNFFAHLGTRTGSMFVMAVVVGLMVASRMRDLELRREVVRFLAPIGLVGGLFAVMMFFYYLQTLPQNAIVMLHAHLKPVYAQGMVAVFAVATLWLLFAWWQPQRIHASLAAAVFLFVAIVGVWPEERMRESMRKPYVAGQYIYSNQVIARDVPGKGIEAEVDRLAEHGYLKLHPFVPERLRTVTDQNRLEVGQLLTKIACANCHALEPGAPLRNIPDKLHRAVDEDLILAFLQGPLKHGTQPYMPRIDLPEEEARAVAHYLAAVNRGDNVERLIAQQRRQVSAQWTSAQEE</sequence>
<name>A0A554WBH8_9BURK</name>
<dbReference type="PROSITE" id="PS51007">
    <property type="entry name" value="CYTC"/>
    <property type="match status" value="1"/>
</dbReference>
<keyword evidence="5" id="KW-0472">Membrane</keyword>
<keyword evidence="1 4" id="KW-0349">Heme</keyword>
<dbReference type="AlphaFoldDB" id="A0A554WBH8"/>
<feature type="transmembrane region" description="Helical" evidence="5">
    <location>
        <begin position="66"/>
        <end position="87"/>
    </location>
</feature>
<dbReference type="Proteomes" id="UP000315736">
    <property type="component" value="Unassembled WGS sequence"/>
</dbReference>
<feature type="transmembrane region" description="Helical" evidence="5">
    <location>
        <begin position="140"/>
        <end position="163"/>
    </location>
</feature>
<comment type="caution">
    <text evidence="7">The sequence shown here is derived from an EMBL/GenBank/DDBJ whole genome shotgun (WGS) entry which is preliminary data.</text>
</comment>
<dbReference type="SUPFAM" id="SSF46626">
    <property type="entry name" value="Cytochrome c"/>
    <property type="match status" value="1"/>
</dbReference>
<dbReference type="InterPro" id="IPR036909">
    <property type="entry name" value="Cyt_c-like_dom_sf"/>
</dbReference>
<evidence type="ECO:0000256" key="3">
    <source>
        <dbReference type="ARBA" id="ARBA00023004"/>
    </source>
</evidence>
<dbReference type="GO" id="GO:0009055">
    <property type="term" value="F:electron transfer activity"/>
    <property type="evidence" value="ECO:0007669"/>
    <property type="project" value="InterPro"/>
</dbReference>
<reference evidence="7 8" key="1">
    <citation type="submission" date="2019-07" db="EMBL/GenBank/DDBJ databases">
        <title>Tepidimonas alkaliphilus YIM 72238 draft genome.</title>
        <authorList>
            <person name="Da Costa M.S."/>
            <person name="Froufe H.J.C."/>
            <person name="Egas C."/>
            <person name="Albuquerque L."/>
        </authorList>
    </citation>
    <scope>NUCLEOTIDE SEQUENCE [LARGE SCALE GENOMIC DNA]</scope>
    <source>
        <strain evidence="7 8">YIM 72238</strain>
    </source>
</reference>
<gene>
    <name evidence="7" type="ORF">Talka_00590</name>
</gene>
<dbReference type="InterPro" id="IPR009056">
    <property type="entry name" value="Cyt_c-like_dom"/>
</dbReference>
<evidence type="ECO:0000259" key="6">
    <source>
        <dbReference type="PROSITE" id="PS51007"/>
    </source>
</evidence>
<feature type="transmembrane region" description="Helical" evidence="5">
    <location>
        <begin position="107"/>
        <end position="128"/>
    </location>
</feature>
<feature type="transmembrane region" description="Helical" evidence="5">
    <location>
        <begin position="218"/>
        <end position="240"/>
    </location>
</feature>
<proteinExistence type="predicted"/>
<protein>
    <recommendedName>
        <fullName evidence="6">Cytochrome c domain-containing protein</fullName>
    </recommendedName>
</protein>
<keyword evidence="2 4" id="KW-0479">Metal-binding</keyword>
<dbReference type="Gene3D" id="1.10.760.10">
    <property type="entry name" value="Cytochrome c-like domain"/>
    <property type="match status" value="1"/>
</dbReference>
<keyword evidence="8" id="KW-1185">Reference proteome</keyword>
<evidence type="ECO:0000256" key="4">
    <source>
        <dbReference type="PROSITE-ProRule" id="PRU00433"/>
    </source>
</evidence>
<dbReference type="GO" id="GO:0020037">
    <property type="term" value="F:heme binding"/>
    <property type="evidence" value="ECO:0007669"/>
    <property type="project" value="InterPro"/>
</dbReference>
<feature type="transmembrane region" description="Helical" evidence="5">
    <location>
        <begin position="20"/>
        <end position="45"/>
    </location>
</feature>
<evidence type="ECO:0000256" key="5">
    <source>
        <dbReference type="SAM" id="Phobius"/>
    </source>
</evidence>
<dbReference type="OrthoDB" id="9795893at2"/>
<feature type="transmembrane region" description="Helical" evidence="5">
    <location>
        <begin position="260"/>
        <end position="280"/>
    </location>
</feature>
<evidence type="ECO:0000313" key="7">
    <source>
        <dbReference type="EMBL" id="TSE20927.1"/>
    </source>
</evidence>
<dbReference type="GO" id="GO:0046872">
    <property type="term" value="F:metal ion binding"/>
    <property type="evidence" value="ECO:0007669"/>
    <property type="project" value="UniProtKB-KW"/>
</dbReference>
<organism evidence="7 8">
    <name type="scientific">Tepidimonas alkaliphilus</name>
    <dbReference type="NCBI Taxonomy" id="2588942"/>
    <lineage>
        <taxon>Bacteria</taxon>
        <taxon>Pseudomonadati</taxon>
        <taxon>Pseudomonadota</taxon>
        <taxon>Betaproteobacteria</taxon>
        <taxon>Burkholderiales</taxon>
        <taxon>Tepidimonas</taxon>
    </lineage>
</organism>
<accession>A0A554WBH8</accession>
<keyword evidence="5" id="KW-1133">Transmembrane helix</keyword>
<feature type="transmembrane region" description="Helical" evidence="5">
    <location>
        <begin position="287"/>
        <end position="304"/>
    </location>
</feature>
<feature type="transmembrane region" description="Helical" evidence="5">
    <location>
        <begin position="183"/>
        <end position="206"/>
    </location>
</feature>